<gene>
    <name evidence="15" type="ORF">GW7_08242</name>
</gene>
<dbReference type="PRINTS" id="PR01473">
    <property type="entry name" value="ICAM"/>
</dbReference>
<reference evidence="15 16" key="1">
    <citation type="journal article" date="2011" name="Nature">
        <title>Genome sequencing reveals insights into physiology and longevity of the naked mole rat.</title>
        <authorList>
            <person name="Kim E.B."/>
            <person name="Fang X."/>
            <person name="Fushan A.A."/>
            <person name="Huang Z."/>
            <person name="Lobanov A.V."/>
            <person name="Han L."/>
            <person name="Marino S.M."/>
            <person name="Sun X."/>
            <person name="Turanov A.A."/>
            <person name="Yang P."/>
            <person name="Yim S.H."/>
            <person name="Zhao X."/>
            <person name="Kasaikina M.V."/>
            <person name="Stoletzki N."/>
            <person name="Peng C."/>
            <person name="Polak P."/>
            <person name="Xiong Z."/>
            <person name="Kiezun A."/>
            <person name="Zhu Y."/>
            <person name="Chen Y."/>
            <person name="Kryukov G.V."/>
            <person name="Zhang Q."/>
            <person name="Peshkin L."/>
            <person name="Yang L."/>
            <person name="Bronson R.T."/>
            <person name="Buffenstein R."/>
            <person name="Wang B."/>
            <person name="Han C."/>
            <person name="Li Q."/>
            <person name="Chen L."/>
            <person name="Zhao W."/>
            <person name="Sunyaev S.R."/>
            <person name="Park T.J."/>
            <person name="Zhang G."/>
            <person name="Wang J."/>
            <person name="Gladyshev V.N."/>
        </authorList>
    </citation>
    <scope>NUCLEOTIDE SEQUENCE [LARGE SCALE GENOMIC DNA]</scope>
</reference>
<dbReference type="PANTHER" id="PTHR13771">
    <property type="entry name" value="INTERCELLULAR ADHESION MOLECULE"/>
    <property type="match status" value="1"/>
</dbReference>
<dbReference type="FunFam" id="2.60.40.10:FF:000648">
    <property type="entry name" value="Intercellular adhesion molecule 1"/>
    <property type="match status" value="1"/>
</dbReference>
<dbReference type="GO" id="GO:0005178">
    <property type="term" value="F:integrin binding"/>
    <property type="evidence" value="ECO:0007669"/>
    <property type="project" value="InterPro"/>
</dbReference>
<dbReference type="GO" id="GO:0005886">
    <property type="term" value="C:plasma membrane"/>
    <property type="evidence" value="ECO:0007669"/>
    <property type="project" value="TreeGrafter"/>
</dbReference>
<keyword evidence="6" id="KW-0130">Cell adhesion</keyword>
<evidence type="ECO:0000256" key="12">
    <source>
        <dbReference type="SAM" id="Phobius"/>
    </source>
</evidence>
<name>G5B226_HETGA</name>
<evidence type="ECO:0000256" key="8">
    <source>
        <dbReference type="ARBA" id="ARBA00023136"/>
    </source>
</evidence>
<evidence type="ECO:0000256" key="9">
    <source>
        <dbReference type="ARBA" id="ARBA00023157"/>
    </source>
</evidence>
<feature type="domain" description="Intercellular adhesion molecule N-terminal" evidence="13">
    <location>
        <begin position="16"/>
        <end position="103"/>
    </location>
</feature>
<dbReference type="Gene3D" id="2.60.40.10">
    <property type="entry name" value="Immunoglobulins"/>
    <property type="match status" value="6"/>
</dbReference>
<dbReference type="InterPro" id="IPR013768">
    <property type="entry name" value="ICAM_N"/>
</dbReference>
<dbReference type="InterPro" id="IPR003988">
    <property type="entry name" value="ICAM"/>
</dbReference>
<dbReference type="STRING" id="10181.G5B226"/>
<dbReference type="Pfam" id="PF03921">
    <property type="entry name" value="ICAM_N"/>
    <property type="match status" value="1"/>
</dbReference>
<feature type="domain" description="Intercellular adhesion molecule 1/3/5 D2" evidence="14">
    <location>
        <begin position="208"/>
        <end position="295"/>
    </location>
</feature>
<dbReference type="Proteomes" id="UP000006813">
    <property type="component" value="Unassembled WGS sequence"/>
</dbReference>
<evidence type="ECO:0000313" key="15">
    <source>
        <dbReference type="EMBL" id="EHB03337.1"/>
    </source>
</evidence>
<dbReference type="GO" id="GO:0098609">
    <property type="term" value="P:cell-cell adhesion"/>
    <property type="evidence" value="ECO:0007669"/>
    <property type="project" value="InterPro"/>
</dbReference>
<dbReference type="InterPro" id="IPR036179">
    <property type="entry name" value="Ig-like_dom_sf"/>
</dbReference>
<comment type="subcellular location">
    <subcellularLocation>
        <location evidence="1">Membrane</location>
        <topology evidence="1">Single-pass type I membrane protein</topology>
    </subcellularLocation>
</comment>
<evidence type="ECO:0000313" key="16">
    <source>
        <dbReference type="Proteomes" id="UP000006813"/>
    </source>
</evidence>
<dbReference type="InterPro" id="IPR048679">
    <property type="entry name" value="ICAM1_3_5_D2"/>
</dbReference>
<dbReference type="EMBL" id="JH168058">
    <property type="protein sequence ID" value="EHB03337.1"/>
    <property type="molecule type" value="Genomic_DNA"/>
</dbReference>
<dbReference type="SUPFAM" id="SSF48726">
    <property type="entry name" value="Immunoglobulin"/>
    <property type="match status" value="6"/>
</dbReference>
<keyword evidence="8 12" id="KW-0472">Membrane</keyword>
<evidence type="ECO:0000256" key="1">
    <source>
        <dbReference type="ARBA" id="ARBA00004479"/>
    </source>
</evidence>
<dbReference type="PANTHER" id="PTHR13771:SF17">
    <property type="entry name" value="INTERCELLULAR ADHESION MOLECULE 3"/>
    <property type="match status" value="1"/>
</dbReference>
<evidence type="ECO:0000256" key="3">
    <source>
        <dbReference type="ARBA" id="ARBA00022692"/>
    </source>
</evidence>
<dbReference type="InParanoid" id="G5B226"/>
<evidence type="ECO:0000256" key="11">
    <source>
        <dbReference type="ARBA" id="ARBA00023319"/>
    </source>
</evidence>
<dbReference type="AlphaFoldDB" id="G5B226"/>
<evidence type="ECO:0000259" key="13">
    <source>
        <dbReference type="Pfam" id="PF03921"/>
    </source>
</evidence>
<accession>G5B226</accession>
<dbReference type="InterPro" id="IPR047012">
    <property type="entry name" value="ICAM_VCAM"/>
</dbReference>
<keyword evidence="10" id="KW-0325">Glycoprotein</keyword>
<keyword evidence="4" id="KW-0732">Signal</keyword>
<evidence type="ECO:0000256" key="10">
    <source>
        <dbReference type="ARBA" id="ARBA00023180"/>
    </source>
</evidence>
<evidence type="ECO:0000256" key="7">
    <source>
        <dbReference type="ARBA" id="ARBA00022989"/>
    </source>
</evidence>
<evidence type="ECO:0000256" key="5">
    <source>
        <dbReference type="ARBA" id="ARBA00022737"/>
    </source>
</evidence>
<dbReference type="PRINTS" id="PR01472">
    <property type="entry name" value="ICAMVCAM1"/>
</dbReference>
<proteinExistence type="inferred from homology"/>
<evidence type="ECO:0000256" key="2">
    <source>
        <dbReference type="ARBA" id="ARBA00005925"/>
    </source>
</evidence>
<dbReference type="FunFam" id="2.60.40.10:FF:000459">
    <property type="entry name" value="Intercellular adhesion molecule 1"/>
    <property type="match status" value="2"/>
</dbReference>
<evidence type="ECO:0000256" key="4">
    <source>
        <dbReference type="ARBA" id="ARBA00022729"/>
    </source>
</evidence>
<evidence type="ECO:0000256" key="6">
    <source>
        <dbReference type="ARBA" id="ARBA00022889"/>
    </source>
</evidence>
<comment type="similarity">
    <text evidence="2">Belongs to the immunoglobulin superfamily. ICAM family.</text>
</comment>
<organism evidence="15 16">
    <name type="scientific">Heterocephalus glaber</name>
    <name type="common">Naked mole rat</name>
    <dbReference type="NCBI Taxonomy" id="10181"/>
    <lineage>
        <taxon>Eukaryota</taxon>
        <taxon>Metazoa</taxon>
        <taxon>Chordata</taxon>
        <taxon>Craniata</taxon>
        <taxon>Vertebrata</taxon>
        <taxon>Euteleostomi</taxon>
        <taxon>Mammalia</taxon>
        <taxon>Eutheria</taxon>
        <taxon>Euarchontoglires</taxon>
        <taxon>Glires</taxon>
        <taxon>Rodentia</taxon>
        <taxon>Hystricomorpha</taxon>
        <taxon>Bathyergidae</taxon>
        <taxon>Heterocephalus</taxon>
    </lineage>
</organism>
<keyword evidence="9" id="KW-1015">Disulfide bond</keyword>
<evidence type="ECO:0000259" key="14">
    <source>
        <dbReference type="Pfam" id="PF21146"/>
    </source>
</evidence>
<keyword evidence="11" id="KW-0393">Immunoglobulin domain</keyword>
<protein>
    <submittedName>
        <fullName evidence="15">Intercellular adhesion molecule 3</fullName>
    </submittedName>
</protein>
<feature type="transmembrane region" description="Helical" evidence="12">
    <location>
        <begin position="582"/>
        <end position="605"/>
    </location>
</feature>
<keyword evidence="7 12" id="KW-1133">Transmembrane helix</keyword>
<keyword evidence="5" id="KW-0677">Repeat</keyword>
<feature type="domain" description="Intercellular adhesion molecule 1/3/5 D2" evidence="14">
    <location>
        <begin position="404"/>
        <end position="491"/>
    </location>
</feature>
<dbReference type="FunFam" id="2.60.40.10:FF:000194">
    <property type="entry name" value="Intercellular adhesion molecule 1"/>
    <property type="match status" value="1"/>
</dbReference>
<keyword evidence="3 12" id="KW-0812">Transmembrane</keyword>
<dbReference type="InterPro" id="IPR013783">
    <property type="entry name" value="Ig-like_fold"/>
</dbReference>
<dbReference type="Pfam" id="PF21146">
    <property type="entry name" value="ICAM1_3_5_D2"/>
    <property type="match status" value="2"/>
</dbReference>
<dbReference type="InterPro" id="IPR003987">
    <property type="entry name" value="ICAM_VCAM_N"/>
</dbReference>
<dbReference type="FunFam" id="2.60.40.10:FF:000338">
    <property type="entry name" value="intercellular adhesion molecule 5"/>
    <property type="match status" value="2"/>
</dbReference>
<sequence length="640" mass="68535">MLLLCCLLPQGAQEQMFPLWLEPPAAVLAAGGSVLVNCSTECPSPSNLILETSLPKQLNGSSPGWATFWLSNLTEDTRIMCSVLCGGSQVTASSNITIYRFPEEVELSPLPPWQPWGQDLTLRCLVVGGAPRNRLTAVLLRNEEELSRQPVIGEPTEVTATVPVGKGDHGANFSCRTELDLQAEGLGLFLNKSAARQLRTFALPMTAPYLEAPRSLEVGTWRPVHCVLDGVFPASEAQVHLALGNQTLNPTVTRDGDTLKATAIVHVDQEGTQKIACNVTLAGVSRYAQNLTTVFSFPEEVELSPLPPWQPSGQDLTLRCLVVGGAPRNRLTAVLLRNEEELSRQPVIGEPTEVTATVPVGRGDHGANFSCRTELDLQAEGLGLFLNKSAARQLRTFALPMTAPYLEAPRSLEVGTWRPVHCVLDGVFPASEAQVHLALGNQTLNPTVTRDGDTLKATAIVHVDQEGTQKIACNVTLAGVSRYAQNLTTVFSFPGPILSLSRTNIPKGSTVNVTCKAGPRAQVILDGVLAPSPGEPAQLQLIATDSDNGRHFICNATLVVAGELIYRSTAVQLRVLGRDHSVTIGVTVLTVLGVVIISGALLYVFGMQKRCGIYHVKQQSNSVPLTAIQSEDTPGEEASS</sequence>